<evidence type="ECO:0000256" key="1">
    <source>
        <dbReference type="SAM" id="MobiDB-lite"/>
    </source>
</evidence>
<reference evidence="2 3" key="1">
    <citation type="submission" date="2016-10" db="EMBL/GenBank/DDBJ databases">
        <title>Genome sequence of Streptomyces sp. MUSC 1.</title>
        <authorList>
            <person name="Lee L.-H."/>
            <person name="Ser H.-L."/>
            <person name="Law J.W.-F."/>
        </authorList>
    </citation>
    <scope>NUCLEOTIDE SEQUENCE [LARGE SCALE GENOMIC DNA]</scope>
    <source>
        <strain evidence="2 3">MUSC 1</strain>
    </source>
</reference>
<name>A0A1S2PFA3_9ACTN</name>
<proteinExistence type="predicted"/>
<sequence>MAGPAPSDPVADRLRHLSAHGRDLVGDRRSLLITQDTLDGVPLAVGSADRMRATTRDRAAAAEDECAGVHLPPVDITSDSALGALRKVPSDQSRRHDGRRVPLALHE</sequence>
<organism evidence="2 3">
    <name type="scientific">Streptomyces monashensis</name>
    <dbReference type="NCBI Taxonomy" id="1678012"/>
    <lineage>
        <taxon>Bacteria</taxon>
        <taxon>Bacillati</taxon>
        <taxon>Actinomycetota</taxon>
        <taxon>Actinomycetes</taxon>
        <taxon>Kitasatosporales</taxon>
        <taxon>Streptomycetaceae</taxon>
        <taxon>Streptomyces</taxon>
    </lineage>
</organism>
<evidence type="ECO:0000313" key="3">
    <source>
        <dbReference type="Proteomes" id="UP000179642"/>
    </source>
</evidence>
<dbReference type="EMBL" id="MLYO01000081">
    <property type="protein sequence ID" value="OIJ92320.1"/>
    <property type="molecule type" value="Genomic_DNA"/>
</dbReference>
<keyword evidence="3" id="KW-1185">Reference proteome</keyword>
<protein>
    <submittedName>
        <fullName evidence="2">Uncharacterized protein</fullName>
    </submittedName>
</protein>
<accession>A0A1S2PFA3</accession>
<dbReference type="Proteomes" id="UP000179642">
    <property type="component" value="Unassembled WGS sequence"/>
</dbReference>
<evidence type="ECO:0000313" key="2">
    <source>
        <dbReference type="EMBL" id="OIJ92320.1"/>
    </source>
</evidence>
<gene>
    <name evidence="2" type="ORF">BIV23_38915</name>
</gene>
<comment type="caution">
    <text evidence="2">The sequence shown here is derived from an EMBL/GenBank/DDBJ whole genome shotgun (WGS) entry which is preliminary data.</text>
</comment>
<feature type="region of interest" description="Disordered" evidence="1">
    <location>
        <begin position="85"/>
        <end position="107"/>
    </location>
</feature>
<dbReference type="AlphaFoldDB" id="A0A1S2PFA3"/>